<accession>A0ABT5HVQ9</accession>
<gene>
    <name evidence="2" type="ORF">PQU92_11635</name>
</gene>
<sequence length="79" mass="8505">MPKIVQSFFKGLLWTLAGIFAVGVLLTLYEPSLLVKLLRGMNLTVGIQDLVIWAAFLIGAIIVLSALIGSFSKSGKRGE</sequence>
<feature type="transmembrane region" description="Helical" evidence="1">
    <location>
        <begin position="50"/>
        <end position="71"/>
    </location>
</feature>
<reference evidence="2 3" key="1">
    <citation type="submission" date="2023-01" db="EMBL/GenBank/DDBJ databases">
        <title>Novel species of the genus Asticcacaulis isolated from rivers.</title>
        <authorList>
            <person name="Lu H."/>
        </authorList>
    </citation>
    <scope>NUCLEOTIDE SEQUENCE [LARGE SCALE GENOMIC DNA]</scope>
    <source>
        <strain evidence="2 3">BYS171W</strain>
    </source>
</reference>
<keyword evidence="3" id="KW-1185">Reference proteome</keyword>
<keyword evidence="1" id="KW-0812">Transmembrane</keyword>
<comment type="caution">
    <text evidence="2">The sequence shown here is derived from an EMBL/GenBank/DDBJ whole genome shotgun (WGS) entry which is preliminary data.</text>
</comment>
<name>A0ABT5HVQ9_9CAUL</name>
<feature type="transmembrane region" description="Helical" evidence="1">
    <location>
        <begin position="12"/>
        <end position="30"/>
    </location>
</feature>
<protein>
    <submittedName>
        <fullName evidence="2">Uncharacterized protein</fullName>
    </submittedName>
</protein>
<evidence type="ECO:0000256" key="1">
    <source>
        <dbReference type="SAM" id="Phobius"/>
    </source>
</evidence>
<proteinExistence type="predicted"/>
<dbReference type="RefSeq" id="WP_272748392.1">
    <property type="nucleotide sequence ID" value="NZ_JAQQKX010000009.1"/>
</dbReference>
<keyword evidence="1" id="KW-0472">Membrane</keyword>
<keyword evidence="1" id="KW-1133">Transmembrane helix</keyword>
<dbReference type="EMBL" id="JAQQKX010000009">
    <property type="protein sequence ID" value="MDC7683930.1"/>
    <property type="molecule type" value="Genomic_DNA"/>
</dbReference>
<dbReference type="Proteomes" id="UP001214854">
    <property type="component" value="Unassembled WGS sequence"/>
</dbReference>
<evidence type="ECO:0000313" key="2">
    <source>
        <dbReference type="EMBL" id="MDC7683930.1"/>
    </source>
</evidence>
<organism evidence="2 3">
    <name type="scientific">Asticcacaulis aquaticus</name>
    <dbReference type="NCBI Taxonomy" id="2984212"/>
    <lineage>
        <taxon>Bacteria</taxon>
        <taxon>Pseudomonadati</taxon>
        <taxon>Pseudomonadota</taxon>
        <taxon>Alphaproteobacteria</taxon>
        <taxon>Caulobacterales</taxon>
        <taxon>Caulobacteraceae</taxon>
        <taxon>Asticcacaulis</taxon>
    </lineage>
</organism>
<evidence type="ECO:0000313" key="3">
    <source>
        <dbReference type="Proteomes" id="UP001214854"/>
    </source>
</evidence>